<dbReference type="PROSITE" id="PS51257">
    <property type="entry name" value="PROKAR_LIPOPROTEIN"/>
    <property type="match status" value="1"/>
</dbReference>
<evidence type="ECO:0008006" key="4">
    <source>
        <dbReference type="Google" id="ProtNLM"/>
    </source>
</evidence>
<dbReference type="EMBL" id="SBII01000006">
    <property type="protein sequence ID" value="RWX00265.1"/>
    <property type="molecule type" value="Genomic_DNA"/>
</dbReference>
<proteinExistence type="predicted"/>
<dbReference type="RefSeq" id="WP_128389892.1">
    <property type="nucleotide sequence ID" value="NZ_SBII01000006.1"/>
</dbReference>
<name>A0A3S3QS85_9FLAO</name>
<evidence type="ECO:0000256" key="1">
    <source>
        <dbReference type="SAM" id="SignalP"/>
    </source>
</evidence>
<dbReference type="OrthoDB" id="1379810at2"/>
<sequence>MKKISFFLIVCTMAVIAACSSEETTNFSSEDNGFKQKSLATLTAQYNKMINSPSYKNEHAALNQFVTKMNFNGNPAAIQGDTETDMLLWISNNLSTTSFTSYGAAVNEWENVVALGMVSYQANLGFYNELGSNPGLYPSIIPPLTAPVSPNACPTCKTAFNDCSSAANKAYGSAVEGIIDQIENNTITANQGVRKLEKADVKLTTALNRCKRTFLICCGS</sequence>
<dbReference type="Proteomes" id="UP000287527">
    <property type="component" value="Unassembled WGS sequence"/>
</dbReference>
<reference evidence="2 3" key="1">
    <citation type="submission" date="2019-01" db="EMBL/GenBank/DDBJ databases">
        <title>Flavobacterium sp. nov.,isolated from freshwater.</title>
        <authorList>
            <person name="Zhang R."/>
            <person name="Du Z.-J."/>
        </authorList>
    </citation>
    <scope>NUCLEOTIDE SEQUENCE [LARGE SCALE GENOMIC DNA]</scope>
    <source>
        <strain evidence="2 3">1E403</strain>
    </source>
</reference>
<organism evidence="2 3">
    <name type="scientific">Flavobacterium cerinum</name>
    <dbReference type="NCBI Taxonomy" id="2502784"/>
    <lineage>
        <taxon>Bacteria</taxon>
        <taxon>Pseudomonadati</taxon>
        <taxon>Bacteroidota</taxon>
        <taxon>Flavobacteriia</taxon>
        <taxon>Flavobacteriales</taxon>
        <taxon>Flavobacteriaceae</taxon>
        <taxon>Flavobacterium</taxon>
    </lineage>
</organism>
<feature type="chain" id="PRO_5018542129" description="Lipoprotein" evidence="1">
    <location>
        <begin position="18"/>
        <end position="220"/>
    </location>
</feature>
<keyword evidence="1" id="KW-0732">Signal</keyword>
<keyword evidence="3" id="KW-1185">Reference proteome</keyword>
<comment type="caution">
    <text evidence="2">The sequence shown here is derived from an EMBL/GenBank/DDBJ whole genome shotgun (WGS) entry which is preliminary data.</text>
</comment>
<feature type="signal peptide" evidence="1">
    <location>
        <begin position="1"/>
        <end position="17"/>
    </location>
</feature>
<dbReference type="AlphaFoldDB" id="A0A3S3QS85"/>
<accession>A0A3S3QS85</accession>
<protein>
    <recommendedName>
        <fullName evidence="4">Lipoprotein</fullName>
    </recommendedName>
</protein>
<evidence type="ECO:0000313" key="2">
    <source>
        <dbReference type="EMBL" id="RWX00265.1"/>
    </source>
</evidence>
<gene>
    <name evidence="2" type="ORF">EPI11_10330</name>
</gene>
<evidence type="ECO:0000313" key="3">
    <source>
        <dbReference type="Proteomes" id="UP000287527"/>
    </source>
</evidence>